<dbReference type="SMART" id="SM00709">
    <property type="entry name" value="Zpr1"/>
    <property type="match status" value="2"/>
</dbReference>
<evidence type="ECO:0000256" key="6">
    <source>
        <dbReference type="SAM" id="MobiDB-lite"/>
    </source>
</evidence>
<keyword evidence="3" id="KW-0677">Repeat</keyword>
<feature type="domain" description="Zinc finger ZPR1-type" evidence="7">
    <location>
        <begin position="34"/>
        <end position="192"/>
    </location>
</feature>
<name>A0A9W9HXB5_9EURO</name>
<dbReference type="Pfam" id="PF22794">
    <property type="entry name" value="jr-ZPR1"/>
    <property type="match status" value="2"/>
</dbReference>
<feature type="region of interest" description="Disordered" evidence="6">
    <location>
        <begin position="427"/>
        <end position="461"/>
    </location>
</feature>
<dbReference type="InterPro" id="IPR056180">
    <property type="entry name" value="ZPR1_jr_dom"/>
</dbReference>
<dbReference type="GO" id="GO:0005634">
    <property type="term" value="C:nucleus"/>
    <property type="evidence" value="ECO:0007669"/>
    <property type="project" value="TreeGrafter"/>
</dbReference>
<dbReference type="InterPro" id="IPR004457">
    <property type="entry name" value="Znf_ZPR1"/>
</dbReference>
<reference evidence="8" key="1">
    <citation type="submission" date="2022-11" db="EMBL/GenBank/DDBJ databases">
        <authorList>
            <person name="Petersen C."/>
        </authorList>
    </citation>
    <scope>NUCLEOTIDE SEQUENCE</scope>
    <source>
        <strain evidence="8">IBT 26290</strain>
    </source>
</reference>
<evidence type="ECO:0000313" key="9">
    <source>
        <dbReference type="Proteomes" id="UP001149163"/>
    </source>
</evidence>
<dbReference type="FunFam" id="2.20.25.420:FF:000001">
    <property type="entry name" value="Zinc finger protein ZPR1"/>
    <property type="match status" value="1"/>
</dbReference>
<dbReference type="InterPro" id="IPR042451">
    <property type="entry name" value="ZPR1_A/B_dom"/>
</dbReference>
<keyword evidence="5" id="KW-0862">Zinc</keyword>
<comment type="caution">
    <text evidence="8">The sequence shown here is derived from an EMBL/GenBank/DDBJ whole genome shotgun (WGS) entry which is preliminary data.</text>
</comment>
<feature type="domain" description="Zinc finger ZPR1-type" evidence="7">
    <location>
        <begin position="250"/>
        <end position="417"/>
    </location>
</feature>
<feature type="compositionally biased region" description="Acidic residues" evidence="6">
    <location>
        <begin position="434"/>
        <end position="443"/>
    </location>
</feature>
<evidence type="ECO:0000313" key="8">
    <source>
        <dbReference type="EMBL" id="KAJ5159523.1"/>
    </source>
</evidence>
<dbReference type="Gene3D" id="2.20.25.420">
    <property type="entry name" value="ZPR1, zinc finger domain"/>
    <property type="match status" value="2"/>
</dbReference>
<dbReference type="FunFam" id="2.60.120.1040:FF:000001">
    <property type="entry name" value="Zinc finger protein ZPR1"/>
    <property type="match status" value="1"/>
</dbReference>
<dbReference type="OrthoDB" id="308464at2759"/>
<evidence type="ECO:0000256" key="1">
    <source>
        <dbReference type="ARBA" id="ARBA00008354"/>
    </source>
</evidence>
<keyword evidence="4" id="KW-0863">Zinc-finger</keyword>
<reference evidence="8" key="2">
    <citation type="journal article" date="2023" name="IMA Fungus">
        <title>Comparative genomic study of the Penicillium genus elucidates a diverse pangenome and 15 lateral gene transfer events.</title>
        <authorList>
            <person name="Petersen C."/>
            <person name="Sorensen T."/>
            <person name="Nielsen M.R."/>
            <person name="Sondergaard T.E."/>
            <person name="Sorensen J.L."/>
            <person name="Fitzpatrick D.A."/>
            <person name="Frisvad J.C."/>
            <person name="Nielsen K.L."/>
        </authorList>
    </citation>
    <scope>NUCLEOTIDE SEQUENCE</scope>
    <source>
        <strain evidence="8">IBT 26290</strain>
    </source>
</reference>
<dbReference type="PANTHER" id="PTHR10876:SF0">
    <property type="entry name" value="ZINC FINGER PROTEIN ZPR1"/>
    <property type="match status" value="1"/>
</dbReference>
<gene>
    <name evidence="8" type="ORF">N7482_006527</name>
</gene>
<organism evidence="8 9">
    <name type="scientific">Penicillium canariense</name>
    <dbReference type="NCBI Taxonomy" id="189055"/>
    <lineage>
        <taxon>Eukaryota</taxon>
        <taxon>Fungi</taxon>
        <taxon>Dikarya</taxon>
        <taxon>Ascomycota</taxon>
        <taxon>Pezizomycotina</taxon>
        <taxon>Eurotiomycetes</taxon>
        <taxon>Eurotiomycetidae</taxon>
        <taxon>Eurotiales</taxon>
        <taxon>Aspergillaceae</taxon>
        <taxon>Penicillium</taxon>
    </lineage>
</organism>
<protein>
    <submittedName>
        <fullName evidence="8">Zinc finger protein ZPR1</fullName>
    </submittedName>
</protein>
<dbReference type="Proteomes" id="UP001149163">
    <property type="component" value="Unassembled WGS sequence"/>
</dbReference>
<evidence type="ECO:0000256" key="5">
    <source>
        <dbReference type="ARBA" id="ARBA00022833"/>
    </source>
</evidence>
<dbReference type="Gene3D" id="2.60.120.1040">
    <property type="entry name" value="ZPR1, A/B domain"/>
    <property type="match status" value="2"/>
</dbReference>
<dbReference type="PANTHER" id="PTHR10876">
    <property type="entry name" value="ZINC FINGER PROTEIN ZPR1"/>
    <property type="match status" value="1"/>
</dbReference>
<proteinExistence type="inferred from homology"/>
<dbReference type="InterPro" id="IPR042452">
    <property type="entry name" value="ZPR1_Znf1/2"/>
</dbReference>
<dbReference type="InterPro" id="IPR040141">
    <property type="entry name" value="ZPR1"/>
</dbReference>
<dbReference type="GeneID" id="81427828"/>
<keyword evidence="9" id="KW-1185">Reference proteome</keyword>
<comment type="similarity">
    <text evidence="1">Belongs to the ZPR1 family.</text>
</comment>
<dbReference type="EMBL" id="JAPQKN010000004">
    <property type="protein sequence ID" value="KAJ5159523.1"/>
    <property type="molecule type" value="Genomic_DNA"/>
</dbReference>
<feature type="compositionally biased region" description="Acidic residues" evidence="6">
    <location>
        <begin position="452"/>
        <end position="461"/>
    </location>
</feature>
<dbReference type="NCBIfam" id="TIGR00310">
    <property type="entry name" value="ZPR1_znf"/>
    <property type="match status" value="2"/>
</dbReference>
<keyword evidence="2" id="KW-0479">Metal-binding</keyword>
<evidence type="ECO:0000256" key="2">
    <source>
        <dbReference type="ARBA" id="ARBA00022723"/>
    </source>
</evidence>
<dbReference type="GO" id="GO:0008270">
    <property type="term" value="F:zinc ion binding"/>
    <property type="evidence" value="ECO:0007669"/>
    <property type="project" value="UniProtKB-KW"/>
</dbReference>
<sequence length="461" mass="51330">MSTDAEKNAPESQFQNIGDLVERNDETGVMSVESMCMNCHENGITRILLLRVPFFKDIVVDSFYCEHCNFANNTVKPAGSISPLGIKYTLDVTCENDLQRQVIRSDAATFKLDTLGIEMPKGGEISNIEGMIQRTHESLAGEQPLRKEQAPELHDALEPLIQKLQDILDRRDDCFPFTVSLDDPTGNSWIAPNPSDKTNYRRIEYPRTHEQNEELGITAEASEQQTVNPMDMGDPEDSEIVDGQVYTLPAECPGCTRPVDLKIKKVSIPYFKDVLIMASSCAPEDGGCSYKQNEVKVGGEIPEKGRRITLKVETITDLSRDVLKSGTCALHSEDLELYLGASSISSRFTTIEGLLTAMRDQLHGNLYDLGAGGGDSMVSDDKAKWDRFFARLDQAINGELKFTIVLEDPLANSYVQDLCSPAKDPQLEVVDYERTEEEEEELGLTDMKTEGYEEDAETQEA</sequence>
<dbReference type="Pfam" id="PF03367">
    <property type="entry name" value="Zn_ribbon_ZPR1"/>
    <property type="match status" value="2"/>
</dbReference>
<dbReference type="AlphaFoldDB" id="A0A9W9HXB5"/>
<evidence type="ECO:0000259" key="7">
    <source>
        <dbReference type="SMART" id="SM00709"/>
    </source>
</evidence>
<accession>A0A9W9HXB5</accession>
<evidence type="ECO:0000256" key="3">
    <source>
        <dbReference type="ARBA" id="ARBA00022737"/>
    </source>
</evidence>
<evidence type="ECO:0000256" key="4">
    <source>
        <dbReference type="ARBA" id="ARBA00022771"/>
    </source>
</evidence>
<dbReference type="RefSeq" id="XP_056541081.1">
    <property type="nucleotide sequence ID" value="XM_056688652.1"/>
</dbReference>